<dbReference type="PANTHER" id="PTHR47034">
    <property type="entry name" value="ZINC FINGER TRANSCRIPTION FACTOR TRPS1"/>
    <property type="match status" value="1"/>
</dbReference>
<evidence type="ECO:0000259" key="3">
    <source>
        <dbReference type="PROSITE" id="PS50157"/>
    </source>
</evidence>
<feature type="domain" description="C2H2-type" evidence="3">
    <location>
        <begin position="142"/>
        <end position="165"/>
    </location>
</feature>
<keyword evidence="1" id="KW-0862">Zinc</keyword>
<feature type="compositionally biased region" description="Basic and acidic residues" evidence="2">
    <location>
        <begin position="60"/>
        <end position="77"/>
    </location>
</feature>
<dbReference type="PROSITE" id="PS50157">
    <property type="entry name" value="ZINC_FINGER_C2H2_2"/>
    <property type="match status" value="2"/>
</dbReference>
<dbReference type="Pfam" id="PF00096">
    <property type="entry name" value="zf-C2H2"/>
    <property type="match status" value="2"/>
</dbReference>
<dbReference type="FunFam" id="3.30.160.60:FF:000372">
    <property type="entry name" value="IKAROS family zinc finger 4"/>
    <property type="match status" value="1"/>
</dbReference>
<dbReference type="GO" id="GO:0008270">
    <property type="term" value="F:zinc ion binding"/>
    <property type="evidence" value="ECO:0007669"/>
    <property type="project" value="UniProtKB-KW"/>
</dbReference>
<name>A0A2K5C5X7_AOTNA</name>
<dbReference type="GeneTree" id="ENSGT00940000157137"/>
<dbReference type="PROSITE" id="PS00028">
    <property type="entry name" value="ZINC_FINGER_C2H2_1"/>
    <property type="match status" value="3"/>
</dbReference>
<feature type="compositionally biased region" description="Polar residues" evidence="2">
    <location>
        <begin position="29"/>
        <end position="50"/>
    </location>
</feature>
<dbReference type="GO" id="GO:0003700">
    <property type="term" value="F:DNA-binding transcription factor activity"/>
    <property type="evidence" value="ECO:0007669"/>
    <property type="project" value="InterPro"/>
</dbReference>
<dbReference type="PANTHER" id="PTHR47034:SF2">
    <property type="entry name" value="IKAROS FAMILY ZINC FINGER 4"/>
    <property type="match status" value="1"/>
</dbReference>
<dbReference type="FunFam" id="3.30.160.60:FF:000525">
    <property type="entry name" value="IKAROS family zinc finger 1"/>
    <property type="match status" value="1"/>
</dbReference>
<evidence type="ECO:0000313" key="5">
    <source>
        <dbReference type="Proteomes" id="UP000233020"/>
    </source>
</evidence>
<dbReference type="InterPro" id="IPR036236">
    <property type="entry name" value="Znf_C2H2_sf"/>
</dbReference>
<reference evidence="4" key="1">
    <citation type="submission" date="2025-08" db="UniProtKB">
        <authorList>
            <consortium name="Ensembl"/>
        </authorList>
    </citation>
    <scope>IDENTIFICATION</scope>
</reference>
<dbReference type="SUPFAM" id="SSF57667">
    <property type="entry name" value="beta-beta-alpha zinc fingers"/>
    <property type="match status" value="2"/>
</dbReference>
<feature type="compositionally biased region" description="Basic and acidic residues" evidence="2">
    <location>
        <begin position="298"/>
        <end position="307"/>
    </location>
</feature>
<evidence type="ECO:0000313" key="4">
    <source>
        <dbReference type="Ensembl" id="ENSANAP00000004092.1"/>
    </source>
</evidence>
<keyword evidence="1" id="KW-0863">Zinc-finger</keyword>
<dbReference type="InterPro" id="IPR028440">
    <property type="entry name" value="TRPS1"/>
</dbReference>
<dbReference type="InterPro" id="IPR013087">
    <property type="entry name" value="Znf_C2H2_type"/>
</dbReference>
<keyword evidence="1" id="KW-0479">Metal-binding</keyword>
<sequence length="454" mass="51388">METEAIDGYITCDNELSPEREHSTMAIDLTSSTPNGQHASPSHMTSTNSVKLEMQSDEECDRKPLSREDEIRGHDEGSSLEEPLIESSEVADNRKVQELQGEGGIRLPNGERPFHCNQCGASFTQKGNLLRHIKLHSGEKPFKCPFCSYACRRRDALTGHLRTHSVPPMEDCKEQEPIMDNNISLVPFERPAVIEKLTGNMGKRKSSTPQKFVGEKLMRFSYPDIHFDMNLTYEKEAELMQSHMMDQAINNAITYLGAEALHPLMQHPPSTIAEVAPVISSAYSQVYHPNRIERPISRETADSHENNMDGPISLIRPKSRPQEREASPSNSCLDSTDSESSHDDHQSYQGNPALNPKRKQSPAYMKEDVKALDTTKAPKGSLKDIYKVFNGEGEQIRAFKCEHCRVLFLDHVMYTIHMGCHGYRDPLECNICGYRSQDRYEFSSHIVRGEHTFH</sequence>
<gene>
    <name evidence="4" type="primary">IKZF2</name>
</gene>
<keyword evidence="5" id="KW-1185">Reference proteome</keyword>
<feature type="region of interest" description="Disordered" evidence="2">
    <location>
        <begin position="29"/>
        <end position="90"/>
    </location>
</feature>
<dbReference type="AlphaFoldDB" id="A0A2K5C5X7"/>
<protein>
    <submittedName>
        <fullName evidence="4">IKAROS family zinc finger 2</fullName>
    </submittedName>
</protein>
<dbReference type="Ensembl" id="ENSANAT00000021822.1">
    <property type="protein sequence ID" value="ENSANAP00000004092.1"/>
    <property type="gene ID" value="ENSANAG00000020083.1"/>
</dbReference>
<dbReference type="FunFam" id="3.30.160.60:FF:000124">
    <property type="entry name" value="IKAROS family zinc finger 4"/>
    <property type="match status" value="1"/>
</dbReference>
<reference evidence="4" key="2">
    <citation type="submission" date="2025-09" db="UniProtKB">
        <authorList>
            <consortium name="Ensembl"/>
        </authorList>
    </citation>
    <scope>IDENTIFICATION</scope>
</reference>
<feature type="region of interest" description="Disordered" evidence="2">
    <location>
        <begin position="298"/>
        <end position="363"/>
    </location>
</feature>
<organism evidence="4 5">
    <name type="scientific">Aotus nancymaae</name>
    <name type="common">Ma's night monkey</name>
    <dbReference type="NCBI Taxonomy" id="37293"/>
    <lineage>
        <taxon>Eukaryota</taxon>
        <taxon>Metazoa</taxon>
        <taxon>Chordata</taxon>
        <taxon>Craniata</taxon>
        <taxon>Vertebrata</taxon>
        <taxon>Euteleostomi</taxon>
        <taxon>Mammalia</taxon>
        <taxon>Eutheria</taxon>
        <taxon>Euarchontoglires</taxon>
        <taxon>Primates</taxon>
        <taxon>Haplorrhini</taxon>
        <taxon>Platyrrhini</taxon>
        <taxon>Aotidae</taxon>
        <taxon>Aotus</taxon>
    </lineage>
</organism>
<proteinExistence type="predicted"/>
<dbReference type="Proteomes" id="UP000233020">
    <property type="component" value="Unplaced"/>
</dbReference>
<dbReference type="SMART" id="SM00355">
    <property type="entry name" value="ZnF_C2H2"/>
    <property type="match status" value="4"/>
</dbReference>
<evidence type="ECO:0000256" key="1">
    <source>
        <dbReference type="PROSITE-ProRule" id="PRU00042"/>
    </source>
</evidence>
<feature type="domain" description="C2H2-type" evidence="3">
    <location>
        <begin position="114"/>
        <end position="141"/>
    </location>
</feature>
<evidence type="ECO:0000256" key="2">
    <source>
        <dbReference type="SAM" id="MobiDB-lite"/>
    </source>
</evidence>
<dbReference type="Gene3D" id="3.30.160.60">
    <property type="entry name" value="Classic Zinc Finger"/>
    <property type="match status" value="3"/>
</dbReference>
<dbReference type="GO" id="GO:0005634">
    <property type="term" value="C:nucleus"/>
    <property type="evidence" value="ECO:0007669"/>
    <property type="project" value="InterPro"/>
</dbReference>
<accession>A0A2K5C5X7</accession>